<dbReference type="AlphaFoldDB" id="W9WCE0"/>
<accession>W9WCE0</accession>
<evidence type="ECO:0000313" key="4">
    <source>
        <dbReference type="EMBL" id="EXJ62226.1"/>
    </source>
</evidence>
<dbReference type="eggNOG" id="ENOG502SWDM">
    <property type="taxonomic scope" value="Eukaryota"/>
</dbReference>
<feature type="region of interest" description="Disordered" evidence="1">
    <location>
        <begin position="147"/>
        <end position="200"/>
    </location>
</feature>
<proteinExistence type="predicted"/>
<feature type="domain" description="Cryptic loci regulator 2 N-terminal" evidence="3">
    <location>
        <begin position="68"/>
        <end position="129"/>
    </location>
</feature>
<dbReference type="HOGENOM" id="CLU_012433_0_0_1"/>
<dbReference type="RefSeq" id="XP_007754880.1">
    <property type="nucleotide sequence ID" value="XM_007756690.1"/>
</dbReference>
<protein>
    <recommendedName>
        <fullName evidence="6">Cryptic loci regulator 2 N-terminal domain-containing protein</fullName>
    </recommendedName>
</protein>
<sequence>MAPQPTVGWEIIGRKGHWQRLHVEPYSDGEQRQWPAKPYRPGSEERYLISLAKAWAQKLGVEQPGVEYYLDKLPDGFALFELPRAGGQAPYKRLFGHPSGKYYDSTLRFQPHFLWLMLGMERDCECIHCGHFKQEAPIRHRMRLPAEKKSLGVREKRKPQLLDESDSSSRSNSVAGPTTTGTSSRPQRQVRTAGAPYAQDDEGTEDVYKLQLKTLEAHRESKKGIEDDIREPNSIDWRAEHSWTPSDAQDWFGVDLLQQSLTSIEHQHSFVPRVGELVLFCPIFLDRHYLMLDERTQEYKFYSFEQKCFHGFPAWRAGVVSAIPSDTAADGPVDFSDIQDMPKKTNSLNTGGFRIETFPDPNNEEDKTASKQYKYLPLRNIRPLGHWQLLLRGIPRTKWHPSIEHALTCMTSISLLEKFYFKGDWGKDKSGIKRPQASIRCKGVYIGAELITIGDAVRIMPETKEAACTDVLVVESIRLHLRDIKPEHFFPDSPLLSTQSYITLVGKAYTIDRNRYFQKNPHSQAPAHAILVPPEGVKTTFRPVGSALYGPWYNLHAPQNRYEISHDQILGRLYEAAAVQLWTGQLQRKPVHGEKYIKPVLDYDLQGIQEGRIYATCADERLEESHEEPLLWFWADTRAEALDLQSINGVEVGRYDKVRDKDTLELWRTHLKILSGQQVSIDSISKSFTNFASLDSILGLKKRGRKAGAKVINNKVYYPGEPGYDEPSHDGGSAVQLTPSKHKGSQLAGAALVSTDEEDSDEEPFMEAQETWDPPVEPLSESPALIRHAMPMPTQQLKRPKTKAEIMASAADEESFSDDDELFAPLPVRGGTEETEGGDYNPGADDD</sequence>
<dbReference type="GO" id="GO:0031934">
    <property type="term" value="C:mating-type region heterochromatin"/>
    <property type="evidence" value="ECO:0007669"/>
    <property type="project" value="TreeGrafter"/>
</dbReference>
<dbReference type="Pfam" id="PF10383">
    <property type="entry name" value="Clr2"/>
    <property type="match status" value="1"/>
</dbReference>
<evidence type="ECO:0008006" key="6">
    <source>
        <dbReference type="Google" id="ProtNLM"/>
    </source>
</evidence>
<dbReference type="EMBL" id="AMGW01000002">
    <property type="protein sequence ID" value="EXJ62226.1"/>
    <property type="molecule type" value="Genomic_DNA"/>
</dbReference>
<evidence type="ECO:0000259" key="3">
    <source>
        <dbReference type="Pfam" id="PF16761"/>
    </source>
</evidence>
<dbReference type="Pfam" id="PF16761">
    <property type="entry name" value="Clr2_transil"/>
    <property type="match status" value="1"/>
</dbReference>
<feature type="compositionally biased region" description="Basic and acidic residues" evidence="1">
    <location>
        <begin position="147"/>
        <end position="161"/>
    </location>
</feature>
<dbReference type="GO" id="GO:0033553">
    <property type="term" value="C:rDNA heterochromatin"/>
    <property type="evidence" value="ECO:0007669"/>
    <property type="project" value="TreeGrafter"/>
</dbReference>
<feature type="region of interest" description="Disordered" evidence="1">
    <location>
        <begin position="808"/>
        <end position="847"/>
    </location>
</feature>
<name>W9WCE0_9EURO</name>
<feature type="compositionally biased region" description="Acidic residues" evidence="1">
    <location>
        <begin position="811"/>
        <end position="822"/>
    </location>
</feature>
<feature type="compositionally biased region" description="Acidic residues" evidence="1">
    <location>
        <begin position="755"/>
        <end position="765"/>
    </location>
</feature>
<gene>
    <name evidence="4" type="ORF">A1O7_02659</name>
</gene>
<dbReference type="InterPro" id="IPR038986">
    <property type="entry name" value="Clr2"/>
</dbReference>
<dbReference type="PANTHER" id="PTHR38046:SF1">
    <property type="entry name" value="CRYPTIC LOCI REGULATOR 2"/>
    <property type="match status" value="1"/>
</dbReference>
<dbReference type="PANTHER" id="PTHR38046">
    <property type="entry name" value="CRYPTIC LOCI REGULATOR 2"/>
    <property type="match status" value="1"/>
</dbReference>
<feature type="compositionally biased region" description="Polar residues" evidence="1">
    <location>
        <begin position="174"/>
        <end position="190"/>
    </location>
</feature>
<feature type="domain" description="Cryptic loci regulator 2 C-terminal" evidence="2">
    <location>
        <begin position="441"/>
        <end position="575"/>
    </location>
</feature>
<dbReference type="VEuPathDB" id="FungiDB:A1O7_02659"/>
<organism evidence="4 5">
    <name type="scientific">Cladophialophora yegresii CBS 114405</name>
    <dbReference type="NCBI Taxonomy" id="1182544"/>
    <lineage>
        <taxon>Eukaryota</taxon>
        <taxon>Fungi</taxon>
        <taxon>Dikarya</taxon>
        <taxon>Ascomycota</taxon>
        <taxon>Pezizomycotina</taxon>
        <taxon>Eurotiomycetes</taxon>
        <taxon>Chaetothyriomycetidae</taxon>
        <taxon>Chaetothyriales</taxon>
        <taxon>Herpotrichiellaceae</taxon>
        <taxon>Cladophialophora</taxon>
    </lineage>
</organism>
<dbReference type="GO" id="GO:0030466">
    <property type="term" value="P:silent mating-type cassette heterochromatin formation"/>
    <property type="evidence" value="ECO:0007669"/>
    <property type="project" value="TreeGrafter"/>
</dbReference>
<dbReference type="InterPro" id="IPR031915">
    <property type="entry name" value="Clr2_N"/>
</dbReference>
<keyword evidence="5" id="KW-1185">Reference proteome</keyword>
<evidence type="ECO:0000259" key="2">
    <source>
        <dbReference type="Pfam" id="PF10383"/>
    </source>
</evidence>
<dbReference type="InterPro" id="IPR018839">
    <property type="entry name" value="Tscrpt-silencing_Clr2_C"/>
</dbReference>
<comment type="caution">
    <text evidence="4">The sequence shown here is derived from an EMBL/GenBank/DDBJ whole genome shotgun (WGS) entry which is preliminary data.</text>
</comment>
<feature type="region of interest" description="Disordered" evidence="1">
    <location>
        <begin position="722"/>
        <end position="777"/>
    </location>
</feature>
<dbReference type="Proteomes" id="UP000019473">
    <property type="component" value="Unassembled WGS sequence"/>
</dbReference>
<dbReference type="GeneID" id="19177265"/>
<evidence type="ECO:0000313" key="5">
    <source>
        <dbReference type="Proteomes" id="UP000019473"/>
    </source>
</evidence>
<evidence type="ECO:0000256" key="1">
    <source>
        <dbReference type="SAM" id="MobiDB-lite"/>
    </source>
</evidence>
<dbReference type="STRING" id="1182544.W9WCE0"/>
<dbReference type="GO" id="GO:0070824">
    <property type="term" value="C:SHREC complex"/>
    <property type="evidence" value="ECO:0007669"/>
    <property type="project" value="InterPro"/>
</dbReference>
<dbReference type="OrthoDB" id="438224at2759"/>
<reference evidence="4 5" key="1">
    <citation type="submission" date="2013-03" db="EMBL/GenBank/DDBJ databases">
        <title>The Genome Sequence of Cladophialophora yegresii CBS 114405.</title>
        <authorList>
            <consortium name="The Broad Institute Genomics Platform"/>
            <person name="Cuomo C."/>
            <person name="de Hoog S."/>
            <person name="Gorbushina A."/>
            <person name="Walker B."/>
            <person name="Young S.K."/>
            <person name="Zeng Q."/>
            <person name="Gargeya S."/>
            <person name="Fitzgerald M."/>
            <person name="Haas B."/>
            <person name="Abouelleil A."/>
            <person name="Allen A.W."/>
            <person name="Alvarado L."/>
            <person name="Arachchi H.M."/>
            <person name="Berlin A.M."/>
            <person name="Chapman S.B."/>
            <person name="Gainer-Dewar J."/>
            <person name="Goldberg J."/>
            <person name="Griggs A."/>
            <person name="Gujja S."/>
            <person name="Hansen M."/>
            <person name="Howarth C."/>
            <person name="Imamovic A."/>
            <person name="Ireland A."/>
            <person name="Larimer J."/>
            <person name="McCowan C."/>
            <person name="Murphy C."/>
            <person name="Pearson M."/>
            <person name="Poon T.W."/>
            <person name="Priest M."/>
            <person name="Roberts A."/>
            <person name="Saif S."/>
            <person name="Shea T."/>
            <person name="Sisk P."/>
            <person name="Sykes S."/>
            <person name="Wortman J."/>
            <person name="Nusbaum C."/>
            <person name="Birren B."/>
        </authorList>
    </citation>
    <scope>NUCLEOTIDE SEQUENCE [LARGE SCALE GENOMIC DNA]</scope>
    <source>
        <strain evidence="4 5">CBS 114405</strain>
    </source>
</reference>